<evidence type="ECO:0000256" key="1">
    <source>
        <dbReference type="SAM" id="MobiDB-lite"/>
    </source>
</evidence>
<feature type="region of interest" description="Disordered" evidence="1">
    <location>
        <begin position="67"/>
        <end position="92"/>
    </location>
</feature>
<sequence>MSVRRIGITDEAGRLSSAARAVQRSAYERGAGLLVLAVHAAAQQPLIAVHAAEQQLLIAVHPSSVPAATDNRGRMATGPTWTEEASADRDKS</sequence>
<gene>
    <name evidence="2" type="ORF">BFF78_00420</name>
</gene>
<dbReference type="EMBL" id="CP017248">
    <property type="protein sequence ID" value="AOR29758.1"/>
    <property type="molecule type" value="Genomic_DNA"/>
</dbReference>
<keyword evidence="3" id="KW-1185">Reference proteome</keyword>
<evidence type="ECO:0000313" key="3">
    <source>
        <dbReference type="Proteomes" id="UP000094960"/>
    </source>
</evidence>
<accession>A0A1D7Y2F6</accession>
<evidence type="ECO:0000313" key="2">
    <source>
        <dbReference type="EMBL" id="AOR29758.1"/>
    </source>
</evidence>
<dbReference type="KEGG" id="spun:BFF78_00420"/>
<proteinExistence type="predicted"/>
<dbReference type="RefSeq" id="WP_069776418.1">
    <property type="nucleotide sequence ID" value="NZ_CP017248.1"/>
</dbReference>
<reference evidence="3" key="1">
    <citation type="submission" date="2016-09" db="EMBL/GenBank/DDBJ databases">
        <title>Streptomyces puniciscabiei strain:TW1S1 Genome sequencing and assembly.</title>
        <authorList>
            <person name="Kim M.-K."/>
            <person name="Kim S.B."/>
        </authorList>
    </citation>
    <scope>NUCLEOTIDE SEQUENCE [LARGE SCALE GENOMIC DNA]</scope>
    <source>
        <strain evidence="3">TW1S1</strain>
    </source>
</reference>
<protein>
    <submittedName>
        <fullName evidence="2">Uncharacterized protein</fullName>
    </submittedName>
</protein>
<organism evidence="2 3">
    <name type="scientific">Streptomyces fodineus</name>
    <dbReference type="NCBI Taxonomy" id="1904616"/>
    <lineage>
        <taxon>Bacteria</taxon>
        <taxon>Bacillati</taxon>
        <taxon>Actinomycetota</taxon>
        <taxon>Actinomycetes</taxon>
        <taxon>Kitasatosporales</taxon>
        <taxon>Streptomycetaceae</taxon>
        <taxon>Streptomyces</taxon>
    </lineage>
</organism>
<dbReference type="Proteomes" id="UP000094960">
    <property type="component" value="Chromosome"/>
</dbReference>
<name>A0A1D7Y2F6_9ACTN</name>
<dbReference type="AlphaFoldDB" id="A0A1D7Y2F6"/>